<reference evidence="2 3" key="1">
    <citation type="submission" date="2019-02" db="EMBL/GenBank/DDBJ databases">
        <title>Deep-cultivation of Planctomycetes and their phenomic and genomic characterization uncovers novel biology.</title>
        <authorList>
            <person name="Wiegand S."/>
            <person name="Jogler M."/>
            <person name="Boedeker C."/>
            <person name="Pinto D."/>
            <person name="Vollmers J."/>
            <person name="Rivas-Marin E."/>
            <person name="Kohn T."/>
            <person name="Peeters S.H."/>
            <person name="Heuer A."/>
            <person name="Rast P."/>
            <person name="Oberbeckmann S."/>
            <person name="Bunk B."/>
            <person name="Jeske O."/>
            <person name="Meyerdierks A."/>
            <person name="Storesund J.E."/>
            <person name="Kallscheuer N."/>
            <person name="Luecker S."/>
            <person name="Lage O.M."/>
            <person name="Pohl T."/>
            <person name="Merkel B.J."/>
            <person name="Hornburger P."/>
            <person name="Mueller R.-W."/>
            <person name="Bruemmer F."/>
            <person name="Labrenz M."/>
            <person name="Spormann A.M."/>
            <person name="Op den Camp H."/>
            <person name="Overmann J."/>
            <person name="Amann R."/>
            <person name="Jetten M.S.M."/>
            <person name="Mascher T."/>
            <person name="Medema M.H."/>
            <person name="Devos D.P."/>
            <person name="Kaster A.-K."/>
            <person name="Ovreas L."/>
            <person name="Rohde M."/>
            <person name="Galperin M.Y."/>
            <person name="Jogler C."/>
        </authorList>
    </citation>
    <scope>NUCLEOTIDE SEQUENCE [LARGE SCALE GENOMIC DNA]</scope>
    <source>
        <strain evidence="2 3">Pan241w</strain>
    </source>
</reference>
<dbReference type="OrthoDB" id="7928618at2"/>
<dbReference type="Proteomes" id="UP000317171">
    <property type="component" value="Chromosome"/>
</dbReference>
<name>A0A517RCS1_9PLAN</name>
<dbReference type="RefSeq" id="WP_145213568.1">
    <property type="nucleotide sequence ID" value="NZ_CP036269.1"/>
</dbReference>
<dbReference type="EMBL" id="CP036269">
    <property type="protein sequence ID" value="QDT41643.1"/>
    <property type="molecule type" value="Genomic_DNA"/>
</dbReference>
<proteinExistence type="predicted"/>
<protein>
    <recommendedName>
        <fullName evidence="4">Alginate export domain-containing protein</fullName>
    </recommendedName>
</protein>
<organism evidence="2 3">
    <name type="scientific">Gimesia alba</name>
    <dbReference type="NCBI Taxonomy" id="2527973"/>
    <lineage>
        <taxon>Bacteria</taxon>
        <taxon>Pseudomonadati</taxon>
        <taxon>Planctomycetota</taxon>
        <taxon>Planctomycetia</taxon>
        <taxon>Planctomycetales</taxon>
        <taxon>Planctomycetaceae</taxon>
        <taxon>Gimesia</taxon>
    </lineage>
</organism>
<dbReference type="KEGG" id="gaz:Pan241w_17060"/>
<keyword evidence="1" id="KW-0732">Signal</keyword>
<gene>
    <name evidence="2" type="ORF">Pan241w_17060</name>
</gene>
<evidence type="ECO:0000256" key="1">
    <source>
        <dbReference type="SAM" id="SignalP"/>
    </source>
</evidence>
<evidence type="ECO:0000313" key="3">
    <source>
        <dbReference type="Proteomes" id="UP000317171"/>
    </source>
</evidence>
<evidence type="ECO:0008006" key="4">
    <source>
        <dbReference type="Google" id="ProtNLM"/>
    </source>
</evidence>
<accession>A0A517RCS1</accession>
<sequence precursor="true">MRKLKQQFLFLILTSAFLLYSGIVHAQAPDAPGVASLPPSPEMAEETQAADEYDEFDDYYINPYADRVEYDPNVYHDSEPLYWKLGEMAMDALASPAEPLAHFGQWLLCSEHYAPETPLDDFPIGIQPIPERPDLLIETNEKFLGVGFLNQGIEIPTGAVWRPSFWVFGTYRTGLNYFNNRAGTNVTEWANRLDLFGQLNLSGTERILVGLRSLDKELTASRLFTSYEFHDGEWLDGLNADIQTLFFEGDFGELFPNLDPYDVHRYDIGFSVGRQPMSFQQGLLINEDMVDAVTVTRNTINGGGVLNMRVTGVYVEGDINRNNNVHDPDSTMYGIFSETDFEVSTVNADVATVNSSNPQFGSMTAFGLSAIQRLHGFHNTYNTSFQVLGSFPHDGETAASGQGELLFSQISLTPHHSNDLVYFNAFWAIDQFTSPARGTLAGGPLGQVGLLFAASGLGQYGAPLSNQATDVAGASLGYQLFYDKTRQQLIFEIGGRKDTNDVNDGAIGGAIRYQKAIGQHWIMLLDSFVAKQESRGVASGARIEFLAKF</sequence>
<evidence type="ECO:0000313" key="2">
    <source>
        <dbReference type="EMBL" id="QDT41643.1"/>
    </source>
</evidence>
<dbReference type="AlphaFoldDB" id="A0A517RCS1"/>
<feature type="signal peptide" evidence="1">
    <location>
        <begin position="1"/>
        <end position="26"/>
    </location>
</feature>
<feature type="chain" id="PRO_5022061073" description="Alginate export domain-containing protein" evidence="1">
    <location>
        <begin position="27"/>
        <end position="549"/>
    </location>
</feature>
<keyword evidence="3" id="KW-1185">Reference proteome</keyword>